<dbReference type="EMBL" id="CP012401">
    <property type="protein sequence ID" value="ALG72197.1"/>
    <property type="molecule type" value="Genomic_DNA"/>
</dbReference>
<feature type="chain" id="PRO_5042072681" description="Lysozyme inhibitor LprI-like N-terminal domain-containing protein" evidence="2">
    <location>
        <begin position="28"/>
        <end position="301"/>
    </location>
</feature>
<sequence>MRALTLVSGLLAAGSLLAMLAAAPVLAAPAETPAPSPTESPAQNPAEAPTSDASAPGCEAAETPSAQLLCRDAGLAAATAEMDAALKALGATTDDTGRAAIDAGQTVWRARRDEVCPVTASDLAESKTAKLRTDCLLRVTRQRTTALAAERQARSRPVADLPLAVTGAAAPRFAAQPPRVAPVNRTVTLSALAGRWAKADPNDRTAIDDCRSSYLEISAERSLHAVDARLPQFPLEGTLAADADPTREMAVLPAADQSAADAAGRPVATLRLLPADSARFDRLVLRMAPPATFAAEFLRCR</sequence>
<dbReference type="Gene3D" id="1.20.1270.180">
    <property type="match status" value="1"/>
</dbReference>
<proteinExistence type="predicted"/>
<dbReference type="InterPro" id="IPR009739">
    <property type="entry name" value="LprI-like_N"/>
</dbReference>
<gene>
    <name evidence="4" type="ORF">AL072_11835</name>
</gene>
<reference evidence="5" key="1">
    <citation type="submission" date="2015-08" db="EMBL/GenBank/DDBJ databases">
        <title>Complete Genome Sequence of Azospirillum thiophilum BV-S.</title>
        <authorList>
            <person name="Fomenkov A."/>
            <person name="Vincze T."/>
            <person name="Grabovich M."/>
            <person name="Dubinina G."/>
            <person name="Orlova M."/>
            <person name="Belousova E."/>
            <person name="Roberts R.J."/>
        </authorList>
    </citation>
    <scope>NUCLEOTIDE SEQUENCE [LARGE SCALE GENOMIC DNA]</scope>
    <source>
        <strain evidence="5">BV-S</strain>
    </source>
</reference>
<dbReference type="Proteomes" id="UP000069935">
    <property type="component" value="Chromosome 1"/>
</dbReference>
<feature type="region of interest" description="Disordered" evidence="1">
    <location>
        <begin position="30"/>
        <end position="60"/>
    </location>
</feature>
<feature type="domain" description="Lysozyme inhibitor LprI-like N-terminal" evidence="3">
    <location>
        <begin position="58"/>
        <end position="147"/>
    </location>
</feature>
<evidence type="ECO:0000256" key="1">
    <source>
        <dbReference type="SAM" id="MobiDB-lite"/>
    </source>
</evidence>
<dbReference type="AlphaFoldDB" id="A0AAC8VZE3"/>
<protein>
    <recommendedName>
        <fullName evidence="3">Lysozyme inhibitor LprI-like N-terminal domain-containing protein</fullName>
    </recommendedName>
</protein>
<organism evidence="4 5">
    <name type="scientific">Azospirillum thiophilum</name>
    <dbReference type="NCBI Taxonomy" id="528244"/>
    <lineage>
        <taxon>Bacteria</taxon>
        <taxon>Pseudomonadati</taxon>
        <taxon>Pseudomonadota</taxon>
        <taxon>Alphaproteobacteria</taxon>
        <taxon>Rhodospirillales</taxon>
        <taxon>Azospirillaceae</taxon>
        <taxon>Azospirillum</taxon>
    </lineage>
</organism>
<evidence type="ECO:0000313" key="4">
    <source>
        <dbReference type="EMBL" id="ALG72197.1"/>
    </source>
</evidence>
<dbReference type="Pfam" id="PF07007">
    <property type="entry name" value="LprI"/>
    <property type="match status" value="1"/>
</dbReference>
<keyword evidence="2" id="KW-0732">Signal</keyword>
<feature type="signal peptide" evidence="2">
    <location>
        <begin position="1"/>
        <end position="27"/>
    </location>
</feature>
<evidence type="ECO:0000313" key="5">
    <source>
        <dbReference type="Proteomes" id="UP000069935"/>
    </source>
</evidence>
<evidence type="ECO:0000259" key="3">
    <source>
        <dbReference type="Pfam" id="PF07007"/>
    </source>
</evidence>
<reference evidence="4 5" key="2">
    <citation type="journal article" date="2016" name="Genome Announc.">
        <title>Complete Genome Sequence of a Strain of Azospirillum thiophilum Isolated from a Sulfide Spring.</title>
        <authorList>
            <person name="Fomenkov A."/>
            <person name="Vincze T."/>
            <person name="Grabovich M."/>
            <person name="Anton B.P."/>
            <person name="Dubinina G."/>
            <person name="Orlova M."/>
            <person name="Belousova E."/>
            <person name="Roberts R.J."/>
        </authorList>
    </citation>
    <scope>NUCLEOTIDE SEQUENCE [LARGE SCALE GENOMIC DNA]</scope>
    <source>
        <strain evidence="4 5">BV-S</strain>
    </source>
</reference>
<dbReference type="RefSeq" id="WP_045582268.1">
    <property type="nucleotide sequence ID" value="NZ_CP012401.1"/>
</dbReference>
<name>A0AAC8VZE3_9PROT</name>
<dbReference type="KEGG" id="ati:AL072_11835"/>
<evidence type="ECO:0000256" key="2">
    <source>
        <dbReference type="SAM" id="SignalP"/>
    </source>
</evidence>
<accession>A0AAC8VZE3</accession>
<keyword evidence="5" id="KW-1185">Reference proteome</keyword>